<dbReference type="HOGENOM" id="CLU_1569943_0_0_0"/>
<dbReference type="STRING" id="1499966.U14_03095"/>
<evidence type="ECO:0008006" key="3">
    <source>
        <dbReference type="Google" id="ProtNLM"/>
    </source>
</evidence>
<dbReference type="EMBL" id="DF820457">
    <property type="protein sequence ID" value="GAK51849.1"/>
    <property type="molecule type" value="Genomic_DNA"/>
</dbReference>
<evidence type="ECO:0000313" key="2">
    <source>
        <dbReference type="Proteomes" id="UP000030700"/>
    </source>
</evidence>
<keyword evidence="2" id="KW-1185">Reference proteome</keyword>
<dbReference type="PROSITE" id="PS51257">
    <property type="entry name" value="PROKAR_LIPOPROTEIN"/>
    <property type="match status" value="1"/>
</dbReference>
<evidence type="ECO:0000313" key="1">
    <source>
        <dbReference type="EMBL" id="GAK51849.1"/>
    </source>
</evidence>
<dbReference type="Proteomes" id="UP000030700">
    <property type="component" value="Unassembled WGS sequence"/>
</dbReference>
<accession>A0A081BN83</accession>
<sequence>MRMGIRIRQSVVCMLIAALLLWGAACGKEEPKKPSRWEATQEKTTGQKAVVKQAIAGGEFNKFFPQAGNGFNIVYTQEKQGFAEAKLEDASGKELATLSIFDTVSNPEAATKYQQATEKLQEYPMVAVGENGTAILIANRLQAQVRSKDAAFDANARQEWLQKFDLKGLSGVVTP</sequence>
<name>A0A081BN83_9BACT</name>
<proteinExistence type="predicted"/>
<gene>
    <name evidence="1" type="ORF">U14_03095</name>
</gene>
<organism evidence="1">
    <name type="scientific">Candidatus Moduliflexus flocculans</name>
    <dbReference type="NCBI Taxonomy" id="1499966"/>
    <lineage>
        <taxon>Bacteria</taxon>
        <taxon>Candidatus Moduliflexota</taxon>
        <taxon>Candidatus Moduliflexia</taxon>
        <taxon>Candidatus Moduliflexales</taxon>
        <taxon>Candidatus Moduliflexaceae</taxon>
    </lineage>
</organism>
<protein>
    <recommendedName>
        <fullName evidence="3">Lipoprotein</fullName>
    </recommendedName>
</protein>
<reference evidence="1" key="1">
    <citation type="journal article" date="2015" name="PeerJ">
        <title>First genomic representation of candidate bacterial phylum KSB3 points to enhanced environmental sensing as a trigger of wastewater bulking.</title>
        <authorList>
            <person name="Sekiguchi Y."/>
            <person name="Ohashi A."/>
            <person name="Parks D.H."/>
            <person name="Yamauchi T."/>
            <person name="Tyson G.W."/>
            <person name="Hugenholtz P."/>
        </authorList>
    </citation>
    <scope>NUCLEOTIDE SEQUENCE [LARGE SCALE GENOMIC DNA]</scope>
</reference>
<dbReference type="AlphaFoldDB" id="A0A081BN83"/>